<reference evidence="2 3" key="2">
    <citation type="submission" date="2018-11" db="EMBL/GenBank/DDBJ databases">
        <authorList>
            <consortium name="Pathogen Informatics"/>
        </authorList>
    </citation>
    <scope>NUCLEOTIDE SEQUENCE [LARGE SCALE GENOMIC DNA]</scope>
    <source>
        <strain evidence="2">Dakar</strain>
        <strain evidence="3">Dakar, Senegal</strain>
    </source>
</reference>
<dbReference type="WBParaSite" id="SCUD_0000392301-mRNA-1">
    <property type="protein sequence ID" value="SCUD_0000392301-mRNA-1"/>
    <property type="gene ID" value="SCUD_0000392301"/>
</dbReference>
<reference evidence="4" key="1">
    <citation type="submission" date="2016-06" db="UniProtKB">
        <authorList>
            <consortium name="WormBaseParasite"/>
        </authorList>
    </citation>
    <scope>IDENTIFICATION</scope>
</reference>
<protein>
    <submittedName>
        <fullName evidence="2 4">Uncharacterized protein</fullName>
    </submittedName>
</protein>
<keyword evidence="1" id="KW-1133">Transmembrane helix</keyword>
<accession>A0A183JMI9</accession>
<gene>
    <name evidence="2" type="ORF">SCUD_LOCUS3924</name>
</gene>
<organism evidence="4">
    <name type="scientific">Schistosoma curassoni</name>
    <dbReference type="NCBI Taxonomy" id="6186"/>
    <lineage>
        <taxon>Eukaryota</taxon>
        <taxon>Metazoa</taxon>
        <taxon>Spiralia</taxon>
        <taxon>Lophotrochozoa</taxon>
        <taxon>Platyhelminthes</taxon>
        <taxon>Trematoda</taxon>
        <taxon>Digenea</taxon>
        <taxon>Strigeidida</taxon>
        <taxon>Schistosomatoidea</taxon>
        <taxon>Schistosomatidae</taxon>
        <taxon>Schistosoma</taxon>
    </lineage>
</organism>
<evidence type="ECO:0000256" key="1">
    <source>
        <dbReference type="SAM" id="Phobius"/>
    </source>
</evidence>
<evidence type="ECO:0000313" key="2">
    <source>
        <dbReference type="EMBL" id="VDO85362.1"/>
    </source>
</evidence>
<keyword evidence="1" id="KW-0812">Transmembrane</keyword>
<evidence type="ECO:0000313" key="3">
    <source>
        <dbReference type="Proteomes" id="UP000279833"/>
    </source>
</evidence>
<keyword evidence="3" id="KW-1185">Reference proteome</keyword>
<sequence>MIVIYVIYRNLFCFFFEICIYFFLVCVYEKKKQDFILLAVNNIRDVLGEQSVSESDLTKFRQSLIHRVS</sequence>
<dbReference type="STRING" id="6186.A0A183JMI9"/>
<keyword evidence="1" id="KW-0472">Membrane</keyword>
<dbReference type="AlphaFoldDB" id="A0A183JMI9"/>
<dbReference type="EMBL" id="UZAK01004750">
    <property type="protein sequence ID" value="VDO85362.1"/>
    <property type="molecule type" value="Genomic_DNA"/>
</dbReference>
<feature type="transmembrane region" description="Helical" evidence="1">
    <location>
        <begin position="6"/>
        <end position="28"/>
    </location>
</feature>
<proteinExistence type="predicted"/>
<dbReference type="Proteomes" id="UP000279833">
    <property type="component" value="Unassembled WGS sequence"/>
</dbReference>
<name>A0A183JMI9_9TREM</name>
<evidence type="ECO:0000313" key="4">
    <source>
        <dbReference type="WBParaSite" id="SCUD_0000392301-mRNA-1"/>
    </source>
</evidence>